<feature type="region of interest" description="Disordered" evidence="5">
    <location>
        <begin position="1"/>
        <end position="35"/>
    </location>
</feature>
<sequence length="429" mass="48954">MNSSHNFSQTPSGSLRGRGGSWDQMGSFPQAPSIHGGTGGVRISLSFSSPSCLPPGGLWGSRRGNSFPAASGKEVMQNLNDRLASYLDKVRALEEANEKLESHILKWHEQRDPGSKQNYTQYEENISHLQEQIMDGKMTNAQIILLIDNARMAVDDFGLKYENEHSFKKDLEIEVEGLRKTLDDLTIVTTDLEQEVEGMRKELILMKKRHEQEMEEHHVPNDFKVSVKVDTTPGEDLIKVLEDMRQEYEFIIKKKHQDLDAWYKEQSATMAQEVASPAVVQSSQSDIHELKRTFQALEIDLQAQRNRKSALENMLSETQSRYSCQLQDMQRIISHYEDELMQLRHDLERQHNEYKVLLGIKTHLEKEITTYHQLLEGESEGTKEEESKSSVKVTSSLLFPSAPKIKAITQESVNGRIILSQVNEIQKCA</sequence>
<dbReference type="GeneID" id="110592831"/>
<dbReference type="Gene3D" id="1.20.5.1160">
    <property type="entry name" value="Vasodilator-stimulated phosphoprotein"/>
    <property type="match status" value="1"/>
</dbReference>
<evidence type="ECO:0000313" key="7">
    <source>
        <dbReference type="Proteomes" id="UP000248481"/>
    </source>
</evidence>
<organism evidence="7 8">
    <name type="scientific">Neomonachus schauinslandi</name>
    <name type="common">Hawaiian monk seal</name>
    <name type="synonym">Monachus schauinslandi</name>
    <dbReference type="NCBI Taxonomy" id="29088"/>
    <lineage>
        <taxon>Eukaryota</taxon>
        <taxon>Metazoa</taxon>
        <taxon>Chordata</taxon>
        <taxon>Craniata</taxon>
        <taxon>Vertebrata</taxon>
        <taxon>Euteleostomi</taxon>
        <taxon>Mammalia</taxon>
        <taxon>Eutheria</taxon>
        <taxon>Laurasiatheria</taxon>
        <taxon>Carnivora</taxon>
        <taxon>Caniformia</taxon>
        <taxon>Pinnipedia</taxon>
        <taxon>Phocidae</taxon>
        <taxon>Monachinae</taxon>
        <taxon>Monachini</taxon>
        <taxon>Neomonachus</taxon>
    </lineage>
</organism>
<dbReference type="Proteomes" id="UP000248481">
    <property type="component" value="Chromosome 15"/>
</dbReference>
<evidence type="ECO:0000256" key="1">
    <source>
        <dbReference type="ARBA" id="ARBA00022754"/>
    </source>
</evidence>
<dbReference type="InterPro" id="IPR002957">
    <property type="entry name" value="Keratin_I"/>
</dbReference>
<feature type="coiled-coil region" evidence="4">
    <location>
        <begin position="168"/>
        <end position="202"/>
    </location>
</feature>
<keyword evidence="7" id="KW-1185">Reference proteome</keyword>
<dbReference type="PROSITE" id="PS51842">
    <property type="entry name" value="IF_ROD_2"/>
    <property type="match status" value="1"/>
</dbReference>
<dbReference type="SUPFAM" id="SSF64593">
    <property type="entry name" value="Intermediate filament protein, coiled coil region"/>
    <property type="match status" value="2"/>
</dbReference>
<dbReference type="CTD" id="25984"/>
<dbReference type="Pfam" id="PF00038">
    <property type="entry name" value="Filament"/>
    <property type="match status" value="1"/>
</dbReference>
<dbReference type="Gene3D" id="1.20.5.170">
    <property type="match status" value="1"/>
</dbReference>
<feature type="compositionally biased region" description="Polar residues" evidence="5">
    <location>
        <begin position="1"/>
        <end position="13"/>
    </location>
</feature>
<dbReference type="GO" id="GO:0005198">
    <property type="term" value="F:structural molecule activity"/>
    <property type="evidence" value="ECO:0007669"/>
    <property type="project" value="InterPro"/>
</dbReference>
<feature type="domain" description="IF rod" evidence="6">
    <location>
        <begin position="72"/>
        <end position="382"/>
    </location>
</feature>
<dbReference type="GO" id="GO:0045109">
    <property type="term" value="P:intermediate filament organization"/>
    <property type="evidence" value="ECO:0007669"/>
    <property type="project" value="TreeGrafter"/>
</dbReference>
<dbReference type="AlphaFoldDB" id="A0A8M1MX18"/>
<keyword evidence="2 4" id="KW-0175">Coiled coil</keyword>
<evidence type="ECO:0000256" key="3">
    <source>
        <dbReference type="RuleBase" id="RU000685"/>
    </source>
</evidence>
<evidence type="ECO:0000256" key="5">
    <source>
        <dbReference type="SAM" id="MobiDB-lite"/>
    </source>
</evidence>
<dbReference type="PANTHER" id="PTHR23239:SF44">
    <property type="entry name" value="KERATIN, TYPE I CYTOSKELETAL 23"/>
    <property type="match status" value="1"/>
</dbReference>
<dbReference type="RefSeq" id="XP_044777383.1">
    <property type="nucleotide sequence ID" value="XM_044921448.1"/>
</dbReference>
<gene>
    <name evidence="8" type="primary">KRT23</name>
</gene>
<comment type="similarity">
    <text evidence="3">Belongs to the intermediate filament family.</text>
</comment>
<evidence type="ECO:0000256" key="4">
    <source>
        <dbReference type="SAM" id="Coils"/>
    </source>
</evidence>
<dbReference type="PROSITE" id="PS00226">
    <property type="entry name" value="IF_ROD_1"/>
    <property type="match status" value="1"/>
</dbReference>
<accession>A0A8M1MX18</accession>
<dbReference type="SMART" id="SM01391">
    <property type="entry name" value="Filament"/>
    <property type="match status" value="1"/>
</dbReference>
<dbReference type="PANTHER" id="PTHR23239">
    <property type="entry name" value="INTERMEDIATE FILAMENT"/>
    <property type="match status" value="1"/>
</dbReference>
<dbReference type="InterPro" id="IPR018039">
    <property type="entry name" value="IF_conserved"/>
</dbReference>
<name>A0A8M1MX18_NEOSC</name>
<dbReference type="Gene3D" id="1.20.5.500">
    <property type="entry name" value="Single helix bin"/>
    <property type="match status" value="1"/>
</dbReference>
<dbReference type="GO" id="GO:0030855">
    <property type="term" value="P:epithelial cell differentiation"/>
    <property type="evidence" value="ECO:0007669"/>
    <property type="project" value="TreeGrafter"/>
</dbReference>
<dbReference type="FunFam" id="1.20.5.170:FF:000002">
    <property type="entry name" value="Type I keratin KA11"/>
    <property type="match status" value="1"/>
</dbReference>
<evidence type="ECO:0000259" key="6">
    <source>
        <dbReference type="PROSITE" id="PS51842"/>
    </source>
</evidence>
<keyword evidence="1 3" id="KW-0403">Intermediate filament</keyword>
<feature type="coiled-coil region" evidence="4">
    <location>
        <begin position="76"/>
        <end position="110"/>
    </location>
</feature>
<protein>
    <submittedName>
        <fullName evidence="8">Keratin, type I cytoskeletal 23 isoform X1</fullName>
    </submittedName>
</protein>
<dbReference type="GO" id="GO:0005882">
    <property type="term" value="C:intermediate filament"/>
    <property type="evidence" value="ECO:0007669"/>
    <property type="project" value="UniProtKB-KW"/>
</dbReference>
<reference evidence="8" key="1">
    <citation type="submission" date="2025-08" db="UniProtKB">
        <authorList>
            <consortium name="RefSeq"/>
        </authorList>
    </citation>
    <scope>IDENTIFICATION</scope>
    <source>
        <tissue evidence="8">Blood</tissue>
    </source>
</reference>
<evidence type="ECO:0000256" key="2">
    <source>
        <dbReference type="ARBA" id="ARBA00023054"/>
    </source>
</evidence>
<dbReference type="PRINTS" id="PR01248">
    <property type="entry name" value="TYPE1KERATIN"/>
</dbReference>
<evidence type="ECO:0000313" key="8">
    <source>
        <dbReference type="RefSeq" id="XP_044777383.1"/>
    </source>
</evidence>
<dbReference type="InterPro" id="IPR039008">
    <property type="entry name" value="IF_rod_dom"/>
</dbReference>
<feature type="coiled-coil region" evidence="4">
    <location>
        <begin position="280"/>
        <end position="353"/>
    </location>
</feature>
<proteinExistence type="inferred from homology"/>